<proteinExistence type="predicted"/>
<dbReference type="SUPFAM" id="SSF52266">
    <property type="entry name" value="SGNH hydrolase"/>
    <property type="match status" value="1"/>
</dbReference>
<feature type="region of interest" description="Disordered" evidence="1">
    <location>
        <begin position="25"/>
        <end position="47"/>
    </location>
</feature>
<accession>A0ABY8WJA4</accession>
<evidence type="ECO:0000256" key="2">
    <source>
        <dbReference type="SAM" id="SignalP"/>
    </source>
</evidence>
<name>A0ABY8WJA4_9ACTN</name>
<protein>
    <submittedName>
        <fullName evidence="4">GDSL-type esterase/lipase family protein</fullName>
    </submittedName>
</protein>
<feature type="compositionally biased region" description="Low complexity" evidence="1">
    <location>
        <begin position="38"/>
        <end position="47"/>
    </location>
</feature>
<organism evidence="4 5">
    <name type="scientific">Actinoplanes oblitus</name>
    <dbReference type="NCBI Taxonomy" id="3040509"/>
    <lineage>
        <taxon>Bacteria</taxon>
        <taxon>Bacillati</taxon>
        <taxon>Actinomycetota</taxon>
        <taxon>Actinomycetes</taxon>
        <taxon>Micromonosporales</taxon>
        <taxon>Micromonosporaceae</taxon>
        <taxon>Actinoplanes</taxon>
    </lineage>
</organism>
<sequence>MPRRWHLLVLALLGVFALACEGGAGAAGEPSPTEGRTRPPSSSASRYPASMAALGDSITAGVGSCLAYLACAKNSWATGDGDGVQSHYQRILAKNSKIKGHVYDFAEPGAESDALAAQALRAVDAEVRYVTVLIGANDACAGQVGDMTPVATFRGRVDRALATLRKGLPKARVLVASIPDLYRLWQVGRDEPSAVRLWDSLGICPSMLADPTSTASADNRRRRAVRDRIDAYDEVLRAACARYGSRCRWDGGKVHDLRFTLDLVSPLDYFHPSLAGQNELAERTYPGSFTW</sequence>
<feature type="chain" id="PRO_5047155953" evidence="2">
    <location>
        <begin position="27"/>
        <end position="291"/>
    </location>
</feature>
<dbReference type="RefSeq" id="WP_284919294.1">
    <property type="nucleotide sequence ID" value="NZ_CP126980.1"/>
</dbReference>
<gene>
    <name evidence="4" type="ORF">ACTOB_001457</name>
</gene>
<dbReference type="InterPro" id="IPR036514">
    <property type="entry name" value="SGNH_hydro_sf"/>
</dbReference>
<dbReference type="Proteomes" id="UP001240150">
    <property type="component" value="Chromosome"/>
</dbReference>
<dbReference type="EMBL" id="CP126980">
    <property type="protein sequence ID" value="WIM97900.1"/>
    <property type="molecule type" value="Genomic_DNA"/>
</dbReference>
<dbReference type="InterPro" id="IPR013830">
    <property type="entry name" value="SGNH_hydro"/>
</dbReference>
<feature type="signal peptide" evidence="2">
    <location>
        <begin position="1"/>
        <end position="26"/>
    </location>
</feature>
<dbReference type="Pfam" id="PF13472">
    <property type="entry name" value="Lipase_GDSL_2"/>
    <property type="match status" value="1"/>
</dbReference>
<evidence type="ECO:0000256" key="1">
    <source>
        <dbReference type="SAM" id="MobiDB-lite"/>
    </source>
</evidence>
<keyword evidence="5" id="KW-1185">Reference proteome</keyword>
<keyword evidence="2" id="KW-0732">Signal</keyword>
<evidence type="ECO:0000313" key="5">
    <source>
        <dbReference type="Proteomes" id="UP001240150"/>
    </source>
</evidence>
<evidence type="ECO:0000259" key="3">
    <source>
        <dbReference type="Pfam" id="PF13472"/>
    </source>
</evidence>
<feature type="domain" description="SGNH hydrolase-type esterase" evidence="3">
    <location>
        <begin position="53"/>
        <end position="277"/>
    </location>
</feature>
<evidence type="ECO:0000313" key="4">
    <source>
        <dbReference type="EMBL" id="WIM97900.1"/>
    </source>
</evidence>
<dbReference type="PROSITE" id="PS51257">
    <property type="entry name" value="PROKAR_LIPOPROTEIN"/>
    <property type="match status" value="1"/>
</dbReference>
<dbReference type="Gene3D" id="3.40.50.1110">
    <property type="entry name" value="SGNH hydrolase"/>
    <property type="match status" value="1"/>
</dbReference>
<reference evidence="4 5" key="1">
    <citation type="submission" date="2023-06" db="EMBL/GenBank/DDBJ databases">
        <authorList>
            <person name="Yushchuk O."/>
            <person name="Binda E."/>
            <person name="Ruckert-Reed C."/>
            <person name="Fedorenko V."/>
            <person name="Kalinowski J."/>
            <person name="Marinelli F."/>
        </authorList>
    </citation>
    <scope>NUCLEOTIDE SEQUENCE [LARGE SCALE GENOMIC DNA]</scope>
    <source>
        <strain evidence="4 5">NRRL 3884</strain>
    </source>
</reference>